<gene>
    <name evidence="5" type="ORF">AYJ54_01605</name>
</gene>
<dbReference type="Pfam" id="PF00185">
    <property type="entry name" value="OTCace"/>
    <property type="match status" value="1"/>
</dbReference>
<reference evidence="5 6" key="1">
    <citation type="submission" date="2016-03" db="EMBL/GenBank/DDBJ databases">
        <title>Draft Genome Sequence of the Strain BR 10245 (Bradyrhizobium sp.) isolated from nodules of Centrolobium paraense.</title>
        <authorList>
            <person name="Simoes-Araujo J.L.Sr."/>
            <person name="Barauna A.C."/>
            <person name="Silva K."/>
            <person name="Zilli J.E."/>
        </authorList>
    </citation>
    <scope>NUCLEOTIDE SEQUENCE [LARGE SCALE GENOMIC DNA]</scope>
    <source>
        <strain evidence="5 6">BR 10245</strain>
    </source>
</reference>
<evidence type="ECO:0000313" key="5">
    <source>
        <dbReference type="EMBL" id="OAF05626.1"/>
    </source>
</evidence>
<dbReference type="GO" id="GO:0004585">
    <property type="term" value="F:ornithine carbamoyltransferase activity"/>
    <property type="evidence" value="ECO:0007669"/>
    <property type="project" value="TreeGrafter"/>
</dbReference>
<dbReference type="RefSeq" id="WP_063703844.1">
    <property type="nucleotide sequence ID" value="NZ_LUUB01000079.1"/>
</dbReference>
<dbReference type="SUPFAM" id="SSF53671">
    <property type="entry name" value="Aspartate/ornithine carbamoyltransferase"/>
    <property type="match status" value="1"/>
</dbReference>
<dbReference type="GO" id="GO:0016597">
    <property type="term" value="F:amino acid binding"/>
    <property type="evidence" value="ECO:0007669"/>
    <property type="project" value="InterPro"/>
</dbReference>
<dbReference type="EMBL" id="LUUB01000079">
    <property type="protein sequence ID" value="OAF05626.1"/>
    <property type="molecule type" value="Genomic_DNA"/>
</dbReference>
<dbReference type="GO" id="GO:0019240">
    <property type="term" value="P:citrulline biosynthetic process"/>
    <property type="evidence" value="ECO:0007669"/>
    <property type="project" value="TreeGrafter"/>
</dbReference>
<dbReference type="Gene3D" id="3.40.50.1370">
    <property type="entry name" value="Aspartate/ornithine carbamoyltransferase"/>
    <property type="match status" value="2"/>
</dbReference>
<accession>A0A176YIX3</accession>
<dbReference type="GO" id="GO:0042450">
    <property type="term" value="P:L-arginine biosynthetic process via ornithine"/>
    <property type="evidence" value="ECO:0007669"/>
    <property type="project" value="TreeGrafter"/>
</dbReference>
<feature type="domain" description="Aspartate/ornithine carbamoyltransferase Asp/Orn-binding" evidence="3">
    <location>
        <begin position="151"/>
        <end position="285"/>
    </location>
</feature>
<keyword evidence="6" id="KW-1185">Reference proteome</keyword>
<evidence type="ECO:0000256" key="2">
    <source>
        <dbReference type="ARBA" id="ARBA00022679"/>
    </source>
</evidence>
<dbReference type="PANTHER" id="PTHR45753:SF3">
    <property type="entry name" value="ORNITHINE TRANSCARBAMYLASE, MITOCHONDRIAL"/>
    <property type="match status" value="1"/>
</dbReference>
<sequence>MRRELNRDFLEFHDLRPDTVLSIVDRAQVLAAAWNDRSMPLSLAGKRVALIVDDGGWRNTTAFDLGVQAMGGVCVQTPIRFNVRETTADLGKYLDNWFDVLMVRTRELSALRELASSAGAPVVNARTRSNHPCETLGDLAYVRSKRARLDGLKVVGVSPAANILRSWVEASIALPLQVTQIYPEDWHIKDIASPNFTATSRLDPLFDADVIITDCWPDGAREDELLKYQISASLLDRCRPDVIFLPCPPVTRGQEVSADAMSHPACQSPAAKAYLLHAQNALLEWIVA</sequence>
<dbReference type="InterPro" id="IPR036901">
    <property type="entry name" value="Asp/Orn_carbamoylTrfase_sf"/>
</dbReference>
<protein>
    <submittedName>
        <fullName evidence="5">Ornithine carbamoyltransferase</fullName>
    </submittedName>
</protein>
<feature type="domain" description="Aspartate/ornithine carbamoyltransferase carbamoyl-P binding" evidence="4">
    <location>
        <begin position="7"/>
        <end position="143"/>
    </location>
</feature>
<evidence type="ECO:0000256" key="1">
    <source>
        <dbReference type="ARBA" id="ARBA00003822"/>
    </source>
</evidence>
<dbReference type="STRING" id="1505087.AYJ54_01605"/>
<dbReference type="PANTHER" id="PTHR45753">
    <property type="entry name" value="ORNITHINE CARBAMOYLTRANSFERASE, MITOCHONDRIAL"/>
    <property type="match status" value="1"/>
</dbReference>
<keyword evidence="2 5" id="KW-0808">Transferase</keyword>
<organism evidence="5 6">
    <name type="scientific">Bradyrhizobium centrolobii</name>
    <dbReference type="NCBI Taxonomy" id="1505087"/>
    <lineage>
        <taxon>Bacteria</taxon>
        <taxon>Pseudomonadati</taxon>
        <taxon>Pseudomonadota</taxon>
        <taxon>Alphaproteobacteria</taxon>
        <taxon>Hyphomicrobiales</taxon>
        <taxon>Nitrobacteraceae</taxon>
        <taxon>Bradyrhizobium</taxon>
    </lineage>
</organism>
<comment type="function">
    <text evidence="1">Reversibly catalyzes the transfer of the carbamoyl group from carbamoyl phosphate (CP) to the N(epsilon) atom of ornithine (ORN) to produce L-citrulline.</text>
</comment>
<name>A0A176YIX3_9BRAD</name>
<dbReference type="Pfam" id="PF02729">
    <property type="entry name" value="OTCace_N"/>
    <property type="match status" value="1"/>
</dbReference>
<dbReference type="Proteomes" id="UP000076959">
    <property type="component" value="Unassembled WGS sequence"/>
</dbReference>
<comment type="caution">
    <text evidence="5">The sequence shown here is derived from an EMBL/GenBank/DDBJ whole genome shotgun (WGS) entry which is preliminary data.</text>
</comment>
<proteinExistence type="predicted"/>
<evidence type="ECO:0000313" key="6">
    <source>
        <dbReference type="Proteomes" id="UP000076959"/>
    </source>
</evidence>
<dbReference type="InterPro" id="IPR006132">
    <property type="entry name" value="Asp/Orn_carbamoyltranf_P-bd"/>
</dbReference>
<dbReference type="InterPro" id="IPR006131">
    <property type="entry name" value="Asp_carbamoyltransf_Asp/Orn-bd"/>
</dbReference>
<dbReference type="AlphaFoldDB" id="A0A176YIX3"/>
<evidence type="ECO:0000259" key="4">
    <source>
        <dbReference type="Pfam" id="PF02729"/>
    </source>
</evidence>
<evidence type="ECO:0000259" key="3">
    <source>
        <dbReference type="Pfam" id="PF00185"/>
    </source>
</evidence>
<dbReference type="OrthoDB" id="9802587at2"/>